<proteinExistence type="predicted"/>
<dbReference type="EMBL" id="JACOPQ010000002">
    <property type="protein sequence ID" value="MBC5736200.1"/>
    <property type="molecule type" value="Genomic_DNA"/>
</dbReference>
<dbReference type="Pfam" id="PF12773">
    <property type="entry name" value="DZR"/>
    <property type="match status" value="1"/>
</dbReference>
<gene>
    <name evidence="3" type="ORF">H8S62_04135</name>
</gene>
<organism evidence="3 4">
    <name type="scientific">Lawsonibacter faecis</name>
    <dbReference type="NCBI Taxonomy" id="2763052"/>
    <lineage>
        <taxon>Bacteria</taxon>
        <taxon>Bacillati</taxon>
        <taxon>Bacillota</taxon>
        <taxon>Clostridia</taxon>
        <taxon>Eubacteriales</taxon>
        <taxon>Oscillospiraceae</taxon>
        <taxon>Lawsonibacter</taxon>
    </lineage>
</organism>
<feature type="domain" description="DZANK-type" evidence="1">
    <location>
        <begin position="95"/>
        <end position="148"/>
    </location>
</feature>
<keyword evidence="4" id="KW-1185">Reference proteome</keyword>
<sequence length="197" mass="21293">MAFFDKLSKTVTEVSQKTIAKAKELADTSRLNSMISEEEKVIANQYFQIGKLYVSVHKDDFEDDFAGMIGAIAEAEAKIKDFKMQIQDIKGVQRCEKCGAEVPNGAAFCSSCGATMPRIRVPVSNDCIKCENCGAEVKNGMRFCTSCGKPTDAAKAAFAVPVTEPTIIVEHNEVCPNCGAKVEDGLAFCAECGIKLQ</sequence>
<evidence type="ECO:0000313" key="3">
    <source>
        <dbReference type="EMBL" id="MBC5736200.1"/>
    </source>
</evidence>
<protein>
    <submittedName>
        <fullName evidence="3">Zinc ribbon domain-containing protein</fullName>
    </submittedName>
</protein>
<dbReference type="Pfam" id="PF13240">
    <property type="entry name" value="Zn_Ribbon_1"/>
    <property type="match status" value="1"/>
</dbReference>
<evidence type="ECO:0000259" key="2">
    <source>
        <dbReference type="Pfam" id="PF13240"/>
    </source>
</evidence>
<evidence type="ECO:0000313" key="4">
    <source>
        <dbReference type="Proteomes" id="UP000607645"/>
    </source>
</evidence>
<accession>A0A8J6JL47</accession>
<evidence type="ECO:0000259" key="1">
    <source>
        <dbReference type="Pfam" id="PF12773"/>
    </source>
</evidence>
<dbReference type="InterPro" id="IPR026870">
    <property type="entry name" value="Zinc_ribbon_dom"/>
</dbReference>
<dbReference type="RefSeq" id="WP_186918564.1">
    <property type="nucleotide sequence ID" value="NZ_JACOPQ010000002.1"/>
</dbReference>
<feature type="domain" description="Zinc-ribbon" evidence="2">
    <location>
        <begin position="175"/>
        <end position="196"/>
    </location>
</feature>
<dbReference type="InterPro" id="IPR025874">
    <property type="entry name" value="DZR"/>
</dbReference>
<dbReference type="AlphaFoldDB" id="A0A8J6JL47"/>
<reference evidence="3" key="1">
    <citation type="submission" date="2020-08" db="EMBL/GenBank/DDBJ databases">
        <title>Genome public.</title>
        <authorList>
            <person name="Liu C."/>
            <person name="Sun Q."/>
        </authorList>
    </citation>
    <scope>NUCLEOTIDE SEQUENCE</scope>
    <source>
        <strain evidence="3">NSJ-52</strain>
    </source>
</reference>
<comment type="caution">
    <text evidence="3">The sequence shown here is derived from an EMBL/GenBank/DDBJ whole genome shotgun (WGS) entry which is preliminary data.</text>
</comment>
<name>A0A8J6JL47_9FIRM</name>
<dbReference type="Proteomes" id="UP000607645">
    <property type="component" value="Unassembled WGS sequence"/>
</dbReference>